<name>A0A5J4UWU5_9EUKA</name>
<protein>
    <submittedName>
        <fullName evidence="1">Uncharacterized protein</fullName>
    </submittedName>
</protein>
<dbReference type="AlphaFoldDB" id="A0A5J4UWU5"/>
<evidence type="ECO:0000313" key="1">
    <source>
        <dbReference type="EMBL" id="KAA6374381.1"/>
    </source>
</evidence>
<gene>
    <name evidence="1" type="ORF">EZS28_030093</name>
</gene>
<dbReference type="EMBL" id="SNRW01012022">
    <property type="protein sequence ID" value="KAA6374381.1"/>
    <property type="molecule type" value="Genomic_DNA"/>
</dbReference>
<reference evidence="1 2" key="1">
    <citation type="submission" date="2019-03" db="EMBL/GenBank/DDBJ databases">
        <title>Single cell metagenomics reveals metabolic interactions within the superorganism composed of flagellate Streblomastix strix and complex community of Bacteroidetes bacteria on its surface.</title>
        <authorList>
            <person name="Treitli S.C."/>
            <person name="Kolisko M."/>
            <person name="Husnik F."/>
            <person name="Keeling P."/>
            <person name="Hampl V."/>
        </authorList>
    </citation>
    <scope>NUCLEOTIDE SEQUENCE [LARGE SCALE GENOMIC DNA]</scope>
    <source>
        <strain evidence="1">ST1C</strain>
    </source>
</reference>
<dbReference type="Proteomes" id="UP000324800">
    <property type="component" value="Unassembled WGS sequence"/>
</dbReference>
<sequence>MGQKFYQSLNWTAIIHFISDRPTDFRQHGYFWEVQVGTLAHMDISHHSSTLLTLWHYVQYGGNPTCQLKTQYTQCTRCKWTIHIISPQFKLMARMAL</sequence>
<evidence type="ECO:0000313" key="2">
    <source>
        <dbReference type="Proteomes" id="UP000324800"/>
    </source>
</evidence>
<organism evidence="1 2">
    <name type="scientific">Streblomastix strix</name>
    <dbReference type="NCBI Taxonomy" id="222440"/>
    <lineage>
        <taxon>Eukaryota</taxon>
        <taxon>Metamonada</taxon>
        <taxon>Preaxostyla</taxon>
        <taxon>Oxymonadida</taxon>
        <taxon>Streblomastigidae</taxon>
        <taxon>Streblomastix</taxon>
    </lineage>
</organism>
<accession>A0A5J4UWU5</accession>
<comment type="caution">
    <text evidence="1">The sequence shown here is derived from an EMBL/GenBank/DDBJ whole genome shotgun (WGS) entry which is preliminary data.</text>
</comment>
<proteinExistence type="predicted"/>